<protein>
    <submittedName>
        <fullName evidence="2">Uncharacterized protein</fullName>
    </submittedName>
</protein>
<reference evidence="2 3" key="1">
    <citation type="submission" date="2019-01" db="EMBL/GenBank/DDBJ databases">
        <title>Draft Genome and Complete Hox-Cluster Characterization of the Sterlet Sturgeon (Acipenser ruthenus).</title>
        <authorList>
            <person name="Wei Q."/>
        </authorList>
    </citation>
    <scope>NUCLEOTIDE SEQUENCE [LARGE SCALE GENOMIC DNA]</scope>
    <source>
        <strain evidence="2">WHYD16114868_AA</strain>
        <tissue evidence="2">Blood</tissue>
    </source>
</reference>
<comment type="caution">
    <text evidence="2">The sequence shown here is derived from an EMBL/GenBank/DDBJ whole genome shotgun (WGS) entry which is preliminary data.</text>
</comment>
<feature type="compositionally biased region" description="Polar residues" evidence="1">
    <location>
        <begin position="1"/>
        <end position="15"/>
    </location>
</feature>
<gene>
    <name evidence="2" type="ORF">EOD39_5679</name>
</gene>
<dbReference type="EMBL" id="SCEB01000025">
    <property type="protein sequence ID" value="RXN01670.1"/>
    <property type="molecule type" value="Genomic_DNA"/>
</dbReference>
<dbReference type="Pfam" id="PF15218">
    <property type="entry name" value="SPATA25"/>
    <property type="match status" value="1"/>
</dbReference>
<name>A0A662YYU8_ACIRT</name>
<proteinExistence type="predicted"/>
<dbReference type="InterPro" id="IPR029192">
    <property type="entry name" value="SPATA25"/>
</dbReference>
<evidence type="ECO:0000313" key="2">
    <source>
        <dbReference type="EMBL" id="RXN01670.1"/>
    </source>
</evidence>
<feature type="region of interest" description="Disordered" evidence="1">
    <location>
        <begin position="1"/>
        <end position="49"/>
    </location>
</feature>
<dbReference type="Proteomes" id="UP000289886">
    <property type="component" value="Unassembled WGS sequence"/>
</dbReference>
<sequence length="261" mass="28033">MVVSDQGDQQPQVQLGLNPAVYLYPPESPTPLSVGGSSSTRRGQRDRGRHSTLIHTGAPAHLYQGSMGQLPSDWSVSTYRPHPNQTEPFLYHGNQVPGGASTPWSQYSAGYSLYPEHLYPQCPYSASQWVCCPGDTGSAESSQRQWLGRDTPQDPPVCRAQPRGSGPSVVATGCQQGAVCLVALAMAVAGIPTVPVPGVSRASVMAATHQFLSQNPDLDALWEEQFGGGQRSDCRGEKSREWDDWGLLAGWETLTANPTSL</sequence>
<keyword evidence="3" id="KW-1185">Reference proteome</keyword>
<dbReference type="AlphaFoldDB" id="A0A662YYU8"/>
<evidence type="ECO:0000313" key="3">
    <source>
        <dbReference type="Proteomes" id="UP000289886"/>
    </source>
</evidence>
<accession>A0A662YYU8</accession>
<evidence type="ECO:0000256" key="1">
    <source>
        <dbReference type="SAM" id="MobiDB-lite"/>
    </source>
</evidence>
<organism evidence="2 3">
    <name type="scientific">Acipenser ruthenus</name>
    <name type="common">Sterlet sturgeon</name>
    <dbReference type="NCBI Taxonomy" id="7906"/>
    <lineage>
        <taxon>Eukaryota</taxon>
        <taxon>Metazoa</taxon>
        <taxon>Chordata</taxon>
        <taxon>Craniata</taxon>
        <taxon>Vertebrata</taxon>
        <taxon>Euteleostomi</taxon>
        <taxon>Actinopterygii</taxon>
        <taxon>Chondrostei</taxon>
        <taxon>Acipenseriformes</taxon>
        <taxon>Acipenseridae</taxon>
        <taxon>Acipenser</taxon>
    </lineage>
</organism>